<dbReference type="PANTHER" id="PTHR21028">
    <property type="entry name" value="SI:CH211-156B7.4"/>
    <property type="match status" value="1"/>
</dbReference>
<proteinExistence type="predicted"/>
<evidence type="ECO:0000313" key="2">
    <source>
        <dbReference type="EMBL" id="GHO55401.1"/>
    </source>
</evidence>
<dbReference type="SMART" id="SM01118">
    <property type="entry name" value="CYTH"/>
    <property type="match status" value="1"/>
</dbReference>
<accession>A0ABQ3URL4</accession>
<dbReference type="PANTHER" id="PTHR21028:SF2">
    <property type="entry name" value="CYTH DOMAIN-CONTAINING PROTEIN"/>
    <property type="match status" value="1"/>
</dbReference>
<dbReference type="InterPro" id="IPR008173">
    <property type="entry name" value="Adenylyl_cyclase_CyaB"/>
</dbReference>
<organism evidence="2 3">
    <name type="scientific">Ktedonobacter robiniae</name>
    <dbReference type="NCBI Taxonomy" id="2778365"/>
    <lineage>
        <taxon>Bacteria</taxon>
        <taxon>Bacillati</taxon>
        <taxon>Chloroflexota</taxon>
        <taxon>Ktedonobacteria</taxon>
        <taxon>Ktedonobacterales</taxon>
        <taxon>Ktedonobacteraceae</taxon>
        <taxon>Ktedonobacter</taxon>
    </lineage>
</organism>
<dbReference type="Pfam" id="PF01928">
    <property type="entry name" value="CYTH"/>
    <property type="match status" value="1"/>
</dbReference>
<dbReference type="PROSITE" id="PS51707">
    <property type="entry name" value="CYTH"/>
    <property type="match status" value="1"/>
</dbReference>
<gene>
    <name evidence="2" type="ORF">KSB_38760</name>
</gene>
<name>A0ABQ3URL4_9CHLR</name>
<comment type="caution">
    <text evidence="2">The sequence shown here is derived from an EMBL/GenBank/DDBJ whole genome shotgun (WGS) entry which is preliminary data.</text>
</comment>
<dbReference type="InterPro" id="IPR023577">
    <property type="entry name" value="CYTH_domain"/>
</dbReference>
<dbReference type="SUPFAM" id="SSF55154">
    <property type="entry name" value="CYTH-like phosphatases"/>
    <property type="match status" value="1"/>
</dbReference>
<dbReference type="InterPro" id="IPR033469">
    <property type="entry name" value="CYTH-like_dom_sf"/>
</dbReference>
<evidence type="ECO:0000259" key="1">
    <source>
        <dbReference type="PROSITE" id="PS51707"/>
    </source>
</evidence>
<protein>
    <recommendedName>
        <fullName evidence="1">CYTH domain-containing protein</fullName>
    </recommendedName>
</protein>
<keyword evidence="3" id="KW-1185">Reference proteome</keyword>
<sequence length="216" mass="25028">MIEVEVKCAVAPQAWPLLEARLREARFERHIHNVDVYYDTPDWDLLQRAVFLRVRNQQKLEFKFNEQAEKAHIQSTERAFALQAQPDQAAAMNELFNHFLPTWNPTPTWEAAQMENNLVELARIENTRRQYSLDSVQLCVDHVLGLGDFLEAEIECSEGTDTRQARAQLYTFIAEFATEPLPIGYVELWLRQHNPRAYRKGVYQLPGDSVPSQQGS</sequence>
<dbReference type="Proteomes" id="UP000654345">
    <property type="component" value="Unassembled WGS sequence"/>
</dbReference>
<feature type="domain" description="CYTH" evidence="1">
    <location>
        <begin position="1"/>
        <end position="204"/>
    </location>
</feature>
<reference evidence="2 3" key="1">
    <citation type="journal article" date="2021" name="Int. J. Syst. Evol. Microbiol.">
        <title>Reticulibacter mediterranei gen. nov., sp. nov., within the new family Reticulibacteraceae fam. nov., and Ktedonospora formicarum gen. nov., sp. nov., Ktedonobacter robiniae sp. nov., Dictyobacter formicarum sp. nov. and Dictyobacter arantiisoli sp. nov., belonging to the class Ktedonobacteria.</title>
        <authorList>
            <person name="Yabe S."/>
            <person name="Zheng Y."/>
            <person name="Wang C.M."/>
            <person name="Sakai Y."/>
            <person name="Abe K."/>
            <person name="Yokota A."/>
            <person name="Donadio S."/>
            <person name="Cavaletti L."/>
            <person name="Monciardini P."/>
        </authorList>
    </citation>
    <scope>NUCLEOTIDE SEQUENCE [LARGE SCALE GENOMIC DNA]</scope>
    <source>
        <strain evidence="2 3">SOSP1-30</strain>
    </source>
</reference>
<evidence type="ECO:0000313" key="3">
    <source>
        <dbReference type="Proteomes" id="UP000654345"/>
    </source>
</evidence>
<dbReference type="Gene3D" id="2.40.320.10">
    <property type="entry name" value="Hypothetical Protein Pfu-838710-001"/>
    <property type="match status" value="1"/>
</dbReference>
<dbReference type="RefSeq" id="WP_201371991.1">
    <property type="nucleotide sequence ID" value="NZ_BNJG01000001.1"/>
</dbReference>
<dbReference type="EMBL" id="BNJG01000001">
    <property type="protein sequence ID" value="GHO55401.1"/>
    <property type="molecule type" value="Genomic_DNA"/>
</dbReference>